<dbReference type="EMBL" id="CP013015">
    <property type="protein sequence ID" value="AMM41936.1"/>
    <property type="molecule type" value="Genomic_DNA"/>
</dbReference>
<accession>A0A7U4QM82</accession>
<dbReference type="RefSeq" id="WP_066065231.1">
    <property type="nucleotide sequence ID" value="NZ_CP013015.1"/>
</dbReference>
<evidence type="ECO:0000313" key="3">
    <source>
        <dbReference type="Proteomes" id="UP000070560"/>
    </source>
</evidence>
<dbReference type="Pfam" id="PF04143">
    <property type="entry name" value="Sulf_transp"/>
    <property type="match status" value="1"/>
</dbReference>
<sequence>MRWTAAKVGFLVGLGAAIGQAFFKIIPPPAYGVCIACHVRDLDNWIILKIYPSFYSGKFIGGPVSAHFPLLTIVGVVIGAFLAAKVNKEFQWRTMRVWWQRPHVEFVWGMLVCIGALMMGGCPIRTTLKAAYLDLTAMSGLFSIFLGVFLGCKVIKHLVKLGG</sequence>
<feature type="transmembrane region" description="Helical" evidence="1">
    <location>
        <begin position="66"/>
        <end position="86"/>
    </location>
</feature>
<dbReference type="InterPro" id="IPR007272">
    <property type="entry name" value="Sulf_transp_TsuA/YedE"/>
</dbReference>
<dbReference type="KEGG" id="daw:HS1_002150"/>
<keyword evidence="1" id="KW-0812">Transmembrane</keyword>
<keyword evidence="1" id="KW-1133">Transmembrane helix</keyword>
<feature type="transmembrane region" description="Helical" evidence="1">
    <location>
        <begin position="106"/>
        <end position="126"/>
    </location>
</feature>
<feature type="transmembrane region" description="Helical" evidence="1">
    <location>
        <begin position="132"/>
        <end position="152"/>
    </location>
</feature>
<keyword evidence="1" id="KW-0472">Membrane</keyword>
<protein>
    <submittedName>
        <fullName evidence="2">Cytochrome C</fullName>
    </submittedName>
</protein>
<keyword evidence="3" id="KW-1185">Reference proteome</keyword>
<evidence type="ECO:0000313" key="2">
    <source>
        <dbReference type="EMBL" id="AMM41936.1"/>
    </source>
</evidence>
<dbReference type="Proteomes" id="UP000070560">
    <property type="component" value="Chromosome"/>
</dbReference>
<proteinExistence type="predicted"/>
<evidence type="ECO:0000256" key="1">
    <source>
        <dbReference type="SAM" id="Phobius"/>
    </source>
</evidence>
<gene>
    <name evidence="2" type="ORF">HS1_002150</name>
</gene>
<organism evidence="2 3">
    <name type="scientific">Desulfofervidus auxilii</name>
    <dbReference type="NCBI Taxonomy" id="1621989"/>
    <lineage>
        <taxon>Bacteria</taxon>
        <taxon>Pseudomonadati</taxon>
        <taxon>Thermodesulfobacteriota</taxon>
        <taxon>Candidatus Desulfofervidia</taxon>
        <taxon>Candidatus Desulfofervidales</taxon>
        <taxon>Candidatus Desulfofervidaceae</taxon>
        <taxon>Candidatus Desulfofervidus</taxon>
    </lineage>
</organism>
<dbReference type="AlphaFoldDB" id="A0A7U4QM82"/>
<dbReference type="OrthoDB" id="3190590at2"/>
<name>A0A7U4QM82_DESA2</name>
<reference evidence="2 3" key="1">
    <citation type="submission" date="2015-10" db="EMBL/GenBank/DDBJ databases">
        <title>Candidatus Desulfofervidus auxilii, a hydrogenotrophic sulfate-reducing bacterium involved in the thermophilic anaerobic oxidation of methane.</title>
        <authorList>
            <person name="Krukenberg V."/>
            <person name="Richter M."/>
            <person name="Wegener G."/>
        </authorList>
    </citation>
    <scope>NUCLEOTIDE SEQUENCE [LARGE SCALE GENOMIC DNA]</scope>
    <source>
        <strain evidence="2 3">HS1</strain>
    </source>
</reference>